<dbReference type="Proteomes" id="UP001174136">
    <property type="component" value="Unassembled WGS sequence"/>
</dbReference>
<accession>A0AA47MXF2</accession>
<evidence type="ECO:0000313" key="1">
    <source>
        <dbReference type="EMBL" id="KAK0147970.1"/>
    </source>
</evidence>
<comment type="caution">
    <text evidence="1">The sequence shown here is derived from an EMBL/GenBank/DDBJ whole genome shotgun (WGS) entry which is preliminary data.</text>
</comment>
<name>A0AA47MXF2_MERPO</name>
<organism evidence="1 2">
    <name type="scientific">Merluccius polli</name>
    <name type="common">Benguela hake</name>
    <name type="synonym">Merluccius cadenati</name>
    <dbReference type="NCBI Taxonomy" id="89951"/>
    <lineage>
        <taxon>Eukaryota</taxon>
        <taxon>Metazoa</taxon>
        <taxon>Chordata</taxon>
        <taxon>Craniata</taxon>
        <taxon>Vertebrata</taxon>
        <taxon>Euteleostomi</taxon>
        <taxon>Actinopterygii</taxon>
        <taxon>Neopterygii</taxon>
        <taxon>Teleostei</taxon>
        <taxon>Neoteleostei</taxon>
        <taxon>Acanthomorphata</taxon>
        <taxon>Zeiogadaria</taxon>
        <taxon>Gadariae</taxon>
        <taxon>Gadiformes</taxon>
        <taxon>Gadoidei</taxon>
        <taxon>Merlucciidae</taxon>
        <taxon>Merluccius</taxon>
    </lineage>
</organism>
<dbReference type="EMBL" id="JAOPHQ010002276">
    <property type="protein sequence ID" value="KAK0147970.1"/>
    <property type="molecule type" value="Genomic_DNA"/>
</dbReference>
<keyword evidence="2" id="KW-1185">Reference proteome</keyword>
<proteinExistence type="predicted"/>
<gene>
    <name evidence="1" type="ORF">N1851_012337</name>
</gene>
<reference evidence="1" key="1">
    <citation type="journal article" date="2023" name="Front. Mar. Sci.">
        <title>A new Merluccius polli reference genome to investigate the effects of global change in West African waters.</title>
        <authorList>
            <person name="Mateo J.L."/>
            <person name="Blanco-Fernandez C."/>
            <person name="Garcia-Vazquez E."/>
            <person name="Machado-Schiaffino G."/>
        </authorList>
    </citation>
    <scope>NUCLEOTIDE SEQUENCE</scope>
    <source>
        <strain evidence="1">C29</strain>
        <tissue evidence="1">Fin</tissue>
    </source>
</reference>
<evidence type="ECO:0000313" key="2">
    <source>
        <dbReference type="Proteomes" id="UP001174136"/>
    </source>
</evidence>
<dbReference type="AlphaFoldDB" id="A0AA47MXF2"/>
<sequence length="102" mass="11618">MKVKPSKSRSLSIVKGKVVDKKFAINEEVMPTVLEKPVKSLGRWYDASLSDKAQVEGLRQETRQGIAKIDKSGLPGKLKLWCLQFGLLPRLMWPCMKFLCQR</sequence>
<protein>
    <submittedName>
        <fullName evidence="1">Uncharacterized protein</fullName>
    </submittedName>
</protein>